<keyword evidence="1" id="KW-0560">Oxidoreductase</keyword>
<dbReference type="AlphaFoldDB" id="A0A226D1F1"/>
<evidence type="ECO:0000259" key="2">
    <source>
        <dbReference type="PROSITE" id="PS51471"/>
    </source>
</evidence>
<dbReference type="PROSITE" id="PS51471">
    <property type="entry name" value="FE2OG_OXY"/>
    <property type="match status" value="1"/>
</dbReference>
<keyword evidence="1" id="KW-0479">Metal-binding</keyword>
<dbReference type="Pfam" id="PF03171">
    <property type="entry name" value="2OG-FeII_Oxy"/>
    <property type="match status" value="1"/>
</dbReference>
<dbReference type="Gene3D" id="2.60.120.330">
    <property type="entry name" value="B-lactam Antibiotic, Isopenicillin N Synthase, Chain"/>
    <property type="match status" value="1"/>
</dbReference>
<proteinExistence type="inferred from homology"/>
<dbReference type="InterPro" id="IPR050231">
    <property type="entry name" value="Iron_ascorbate_oxido_reductase"/>
</dbReference>
<dbReference type="OrthoDB" id="288590at2759"/>
<dbReference type="EMBL" id="LNIX01000039">
    <property type="protein sequence ID" value="OXA39412.1"/>
    <property type="molecule type" value="Genomic_DNA"/>
</dbReference>
<dbReference type="Proteomes" id="UP000198287">
    <property type="component" value="Unassembled WGS sequence"/>
</dbReference>
<dbReference type="InterPro" id="IPR027443">
    <property type="entry name" value="IPNS-like_sf"/>
</dbReference>
<dbReference type="Pfam" id="PF14226">
    <property type="entry name" value="DIOX_N"/>
    <property type="match status" value="1"/>
</dbReference>
<dbReference type="GO" id="GO:0046872">
    <property type="term" value="F:metal ion binding"/>
    <property type="evidence" value="ECO:0007669"/>
    <property type="project" value="UniProtKB-KW"/>
</dbReference>
<dbReference type="InterPro" id="IPR005123">
    <property type="entry name" value="Oxoglu/Fe-dep_dioxygenase_dom"/>
</dbReference>
<organism evidence="3 4">
    <name type="scientific">Folsomia candida</name>
    <name type="common">Springtail</name>
    <dbReference type="NCBI Taxonomy" id="158441"/>
    <lineage>
        <taxon>Eukaryota</taxon>
        <taxon>Metazoa</taxon>
        <taxon>Ecdysozoa</taxon>
        <taxon>Arthropoda</taxon>
        <taxon>Hexapoda</taxon>
        <taxon>Collembola</taxon>
        <taxon>Entomobryomorpha</taxon>
        <taxon>Isotomoidea</taxon>
        <taxon>Isotomidae</taxon>
        <taxon>Proisotominae</taxon>
        <taxon>Folsomia</taxon>
    </lineage>
</organism>
<dbReference type="GO" id="GO:0051213">
    <property type="term" value="F:dioxygenase activity"/>
    <property type="evidence" value="ECO:0007669"/>
    <property type="project" value="UniProtKB-KW"/>
</dbReference>
<keyword evidence="4" id="KW-1185">Reference proteome</keyword>
<dbReference type="OMA" id="TPWRVEE"/>
<dbReference type="PANTHER" id="PTHR47990">
    <property type="entry name" value="2-OXOGLUTARATE (2OG) AND FE(II)-DEPENDENT OXYGENASE SUPERFAMILY PROTEIN-RELATED"/>
    <property type="match status" value="1"/>
</dbReference>
<dbReference type="InterPro" id="IPR044861">
    <property type="entry name" value="IPNS-like_FE2OG_OXY"/>
</dbReference>
<comment type="similarity">
    <text evidence="1">Belongs to the iron/ascorbate-dependent oxidoreductase family.</text>
</comment>
<feature type="domain" description="Fe2OG dioxygenase" evidence="2">
    <location>
        <begin position="175"/>
        <end position="284"/>
    </location>
</feature>
<keyword evidence="3" id="KW-0223">Dioxygenase</keyword>
<gene>
    <name evidence="3" type="ORF">Fcan01_25826</name>
</gene>
<evidence type="ECO:0000313" key="3">
    <source>
        <dbReference type="EMBL" id="OXA39412.1"/>
    </source>
</evidence>
<keyword evidence="1" id="KW-0408">Iron</keyword>
<sequence>MGSLTNSEIPIVDCAIISDGEYSLSLKDSPEFKEFATSLGNGFCQMGLVYFINHGIEESIITDCFTASKAFFELPASLKAPYTRLDQAHLRHGYAPPRGDFKEQLALAGNKMYLQSAYPSETPQLFPAMTTFIGKATTLSKKILLALGLHFGLDDAEYLIKLHSDCFDDTGSRDSWADMKTRFYHAMTDDDLATIGPDHLRLPEHPDGDTLTFLVQDEAGGLEARNGAGVYIPVPHVPGALVVNAGLSLELWTGGRIPGVLHRVQLIKEKAKEIRQSLGYFLTANGDAECDILVEQKPGWKWSDRLPVPGKKLEGFYLKEIQIIKERHYDKNDGSRSAMRYNRI</sequence>
<evidence type="ECO:0000313" key="4">
    <source>
        <dbReference type="Proteomes" id="UP000198287"/>
    </source>
</evidence>
<dbReference type="SUPFAM" id="SSF51197">
    <property type="entry name" value="Clavaminate synthase-like"/>
    <property type="match status" value="1"/>
</dbReference>
<dbReference type="InterPro" id="IPR026992">
    <property type="entry name" value="DIOX_N"/>
</dbReference>
<evidence type="ECO:0000256" key="1">
    <source>
        <dbReference type="RuleBase" id="RU003682"/>
    </source>
</evidence>
<reference evidence="3 4" key="1">
    <citation type="submission" date="2015-12" db="EMBL/GenBank/DDBJ databases">
        <title>The genome of Folsomia candida.</title>
        <authorList>
            <person name="Faddeeva A."/>
            <person name="Derks M.F."/>
            <person name="Anvar Y."/>
            <person name="Smit S."/>
            <person name="Van Straalen N."/>
            <person name="Roelofs D."/>
        </authorList>
    </citation>
    <scope>NUCLEOTIDE SEQUENCE [LARGE SCALE GENOMIC DNA]</scope>
    <source>
        <strain evidence="3 4">VU population</strain>
        <tissue evidence="3">Whole body</tissue>
    </source>
</reference>
<protein>
    <submittedName>
        <fullName evidence="3">Leucoanthocyanidin dioxygenase</fullName>
    </submittedName>
</protein>
<comment type="caution">
    <text evidence="3">The sequence shown here is derived from an EMBL/GenBank/DDBJ whole genome shotgun (WGS) entry which is preliminary data.</text>
</comment>
<accession>A0A226D1F1</accession>
<name>A0A226D1F1_FOLCA</name>